<evidence type="ECO:0000313" key="2">
    <source>
        <dbReference type="Proteomes" id="UP001202887"/>
    </source>
</evidence>
<reference evidence="1" key="1">
    <citation type="journal article" date="2021" name="Polymers (Basel)">
        <title>Highly Stretchable Bacterial Cellulose Produced by Komagataeibacter hansenii SI1.</title>
        <authorList>
            <person name="Cielecka I."/>
            <person name="Ryngajllo M."/>
            <person name="Maniukiewicz W."/>
            <person name="Bielecki S."/>
        </authorList>
    </citation>
    <scope>NUCLEOTIDE SEQUENCE</scope>
    <source>
        <strain evidence="1">SI1</strain>
    </source>
</reference>
<dbReference type="SUPFAM" id="SSF48452">
    <property type="entry name" value="TPR-like"/>
    <property type="match status" value="1"/>
</dbReference>
<accession>A0AAW5EWZ1</accession>
<dbReference type="Gene3D" id="1.25.40.10">
    <property type="entry name" value="Tetratricopeptide repeat domain"/>
    <property type="match status" value="2"/>
</dbReference>
<dbReference type="AlphaFoldDB" id="A0AAW5EWZ1"/>
<dbReference type="SUPFAM" id="SSF52540">
    <property type="entry name" value="P-loop containing nucleoside triphosphate hydrolases"/>
    <property type="match status" value="1"/>
</dbReference>
<name>A0AAW5EWZ1_NOVHA</name>
<dbReference type="Gene3D" id="3.40.50.300">
    <property type="entry name" value="P-loop containing nucleotide triphosphate hydrolases"/>
    <property type="match status" value="1"/>
</dbReference>
<protein>
    <recommendedName>
        <fullName evidence="3">CobQ/CobB/MinD/ParA nucleotide binding domain-containing protein</fullName>
    </recommendedName>
</protein>
<dbReference type="Pfam" id="PF09140">
    <property type="entry name" value="MipZ"/>
    <property type="match status" value="1"/>
</dbReference>
<evidence type="ECO:0000313" key="1">
    <source>
        <dbReference type="EMBL" id="MCJ8355347.1"/>
    </source>
</evidence>
<reference evidence="1" key="2">
    <citation type="submission" date="2022-03" db="EMBL/GenBank/DDBJ databases">
        <authorList>
            <person name="Ryngajllo M."/>
            <person name="Jacek P."/>
            <person name="Kubiak K."/>
        </authorList>
    </citation>
    <scope>NUCLEOTIDE SEQUENCE</scope>
    <source>
        <strain evidence="1">SI1</strain>
    </source>
</reference>
<dbReference type="PANTHER" id="PTHR13696:SF52">
    <property type="entry name" value="PARA FAMILY PROTEIN CT_582"/>
    <property type="match status" value="1"/>
</dbReference>
<dbReference type="InterPro" id="IPR015223">
    <property type="entry name" value="MipZ"/>
</dbReference>
<evidence type="ECO:0008006" key="3">
    <source>
        <dbReference type="Google" id="ProtNLM"/>
    </source>
</evidence>
<dbReference type="InterPro" id="IPR027417">
    <property type="entry name" value="P-loop_NTPase"/>
</dbReference>
<dbReference type="NCBIfam" id="NF047398">
    <property type="entry name" value="AAA_KGGVGR"/>
    <property type="match status" value="1"/>
</dbReference>
<dbReference type="RefSeq" id="WP_247067894.1">
    <property type="nucleotide sequence ID" value="NZ_CP094848.1"/>
</dbReference>
<organism evidence="1 2">
    <name type="scientific">Novacetimonas hansenii</name>
    <name type="common">Komagataeibacter hansenii</name>
    <dbReference type="NCBI Taxonomy" id="436"/>
    <lineage>
        <taxon>Bacteria</taxon>
        <taxon>Pseudomonadati</taxon>
        <taxon>Pseudomonadota</taxon>
        <taxon>Alphaproteobacteria</taxon>
        <taxon>Acetobacterales</taxon>
        <taxon>Acetobacteraceae</taxon>
        <taxon>Novacetimonas</taxon>
    </lineage>
</organism>
<dbReference type="InterPro" id="IPR050678">
    <property type="entry name" value="DNA_Partitioning_ATPase"/>
</dbReference>
<gene>
    <name evidence="1" type="ORF">K1W68_15360</name>
</gene>
<proteinExistence type="predicted"/>
<dbReference type="Proteomes" id="UP001202887">
    <property type="component" value="Unassembled WGS sequence"/>
</dbReference>
<dbReference type="PANTHER" id="PTHR13696">
    <property type="entry name" value="P-LOOP CONTAINING NUCLEOSIDE TRIPHOSPHATE HYDROLASE"/>
    <property type="match status" value="1"/>
</dbReference>
<dbReference type="EMBL" id="JAIBCX010000076">
    <property type="protein sequence ID" value="MCJ8355347.1"/>
    <property type="molecule type" value="Genomic_DNA"/>
</dbReference>
<dbReference type="InterPro" id="IPR011990">
    <property type="entry name" value="TPR-like_helical_dom_sf"/>
</dbReference>
<comment type="caution">
    <text evidence="1">The sequence shown here is derived from an EMBL/GenBank/DDBJ whole genome shotgun (WGS) entry which is preliminary data.</text>
</comment>
<sequence length="748" mass="83710">MMSGKVTTFYSFKGGNGRSMSMANVAWALATNGERVLAIDWDLEAPGLHRYFHPFLRDPEQVKTPGLVDHIWSYIQYRANTSIKPSDLSELAKADEIVQELDLPLRKSKGVLHFIGAGRQDEHYSAKVGGLDWPTFYGRFGGRTYLDALLDWARGHYTHILIDSRTGVADTAGVCTTQLPDSLVLFLVYNRQSIEGTAAVAQSIVRTRREAHKPPIEMLVCPSRVEERGTVDAARRYAVNRLAPALQQQRTMLASEIRRNEIRHYPWCAFEEKLAVFEDEPDERGSLLDAMHILAWRVAGSDSRRKIKPIAFDNETIQRYWRRAAFDDPRLAELEDLSTSAATEIVAKLVPWLEEALETPDDRVDWLGRLAEACVERTAALGETMDPDAADFLSDAGVDLARIVHEREGRDFRTRLASIFQSRSDYLQQRGNLMSALEIAQEAVSLYGRDKTGLAQWRQVRAMERVAELQDALGASDQAINTYRTMVERSEHLSHRELPLGGEIEGLRARRLLAEALLTRGEAAEALLALEPAIRYLPNYQKMSRLRDSGEIANIVGLYVEVAMAIDLERGREAMMRARALFPDIAEARGARASLERRLMMAQAEGLRRSGHPLEALRALDALDDENRRSVAALETRASILLDLNRPAEAQRFLMEAVARGGASLSASTLSLVERAVTGTRDPILLMEMILNQRSARRSPAESAELLRLMGRVARFLPKESAQIIRALKKHLAADPHGRTIVHGGDLS</sequence>